<reference evidence="3" key="1">
    <citation type="submission" date="2017-09" db="EMBL/GenBank/DDBJ databases">
        <title>Depth-based differentiation of microbial function through sediment-hosted aquifers and enrichment of novel symbionts in the deep terrestrial subsurface.</title>
        <authorList>
            <person name="Probst A.J."/>
            <person name="Ladd B."/>
            <person name="Jarett J.K."/>
            <person name="Geller-Mcgrath D.E."/>
            <person name="Sieber C.M.K."/>
            <person name="Emerson J.B."/>
            <person name="Anantharaman K."/>
            <person name="Thomas B.C."/>
            <person name="Malmstrom R."/>
            <person name="Stieglmeier M."/>
            <person name="Klingl A."/>
            <person name="Woyke T."/>
            <person name="Ryan C.M."/>
            <person name="Banfield J.F."/>
        </authorList>
    </citation>
    <scope>NUCLEOTIDE SEQUENCE [LARGE SCALE GENOMIC DNA]</scope>
</reference>
<gene>
    <name evidence="2" type="ORF">COT97_05130</name>
</gene>
<name>A0A2H0V5W0_9BACT</name>
<evidence type="ECO:0000313" key="3">
    <source>
        <dbReference type="Proteomes" id="UP000229901"/>
    </source>
</evidence>
<comment type="caution">
    <text evidence="2">The sequence shown here is derived from an EMBL/GenBank/DDBJ whole genome shotgun (WGS) entry which is preliminary data.</text>
</comment>
<proteinExistence type="predicted"/>
<feature type="transmembrane region" description="Helical" evidence="1">
    <location>
        <begin position="5"/>
        <end position="25"/>
    </location>
</feature>
<keyword evidence="1" id="KW-0472">Membrane</keyword>
<organism evidence="2 3">
    <name type="scientific">Candidatus Falkowbacteria bacterium CG10_big_fil_rev_8_21_14_0_10_39_11</name>
    <dbReference type="NCBI Taxonomy" id="1974565"/>
    <lineage>
        <taxon>Bacteria</taxon>
        <taxon>Candidatus Falkowiibacteriota</taxon>
    </lineage>
</organism>
<keyword evidence="1" id="KW-0812">Transmembrane</keyword>
<dbReference type="AlphaFoldDB" id="A0A2H0V5W0"/>
<evidence type="ECO:0000256" key="1">
    <source>
        <dbReference type="SAM" id="Phobius"/>
    </source>
</evidence>
<sequence>MNKKIVLGIIVVVMLGIAGSAYYYWGAREQFCCGPVEEAEHELTPVAIDLPEKLEGMQTKAELQARIAIVREWFEENVQTYKYDGSKLVFKDLEVEGAAEKYIFQFNSSHAGYGNRSGETWDQTVISHVTIVKIKDGIVISAITDGVYDEVDDLMVP</sequence>
<keyword evidence="1" id="KW-1133">Transmembrane helix</keyword>
<protein>
    <submittedName>
        <fullName evidence="2">Uncharacterized protein</fullName>
    </submittedName>
</protein>
<accession>A0A2H0V5W0</accession>
<evidence type="ECO:0000313" key="2">
    <source>
        <dbReference type="EMBL" id="PIR93720.1"/>
    </source>
</evidence>
<dbReference type="Proteomes" id="UP000229901">
    <property type="component" value="Unassembled WGS sequence"/>
</dbReference>
<dbReference type="EMBL" id="PFAP01000041">
    <property type="protein sequence ID" value="PIR93720.1"/>
    <property type="molecule type" value="Genomic_DNA"/>
</dbReference>